<keyword evidence="6" id="KW-1185">Reference proteome</keyword>
<dbReference type="InterPro" id="IPR011010">
    <property type="entry name" value="DNA_brk_join_enz"/>
</dbReference>
<dbReference type="GO" id="GO:0015074">
    <property type="term" value="P:DNA integration"/>
    <property type="evidence" value="ECO:0007669"/>
    <property type="project" value="UniProtKB-KW"/>
</dbReference>
<dbReference type="InterPro" id="IPR002104">
    <property type="entry name" value="Integrase_catalytic"/>
</dbReference>
<dbReference type="Gene3D" id="1.10.443.10">
    <property type="entry name" value="Intergrase catalytic core"/>
    <property type="match status" value="1"/>
</dbReference>
<dbReference type="OrthoDB" id="59212at2157"/>
<keyword evidence="1" id="KW-0229">DNA integration</keyword>
<proteinExistence type="predicted"/>
<dbReference type="Proteomes" id="UP000019483">
    <property type="component" value="Unassembled WGS sequence"/>
</dbReference>
<dbReference type="InterPro" id="IPR050090">
    <property type="entry name" value="Tyrosine_recombinase_XerCD"/>
</dbReference>
<protein>
    <submittedName>
        <fullName evidence="5">Site-specific recombinase XerD</fullName>
    </submittedName>
</protein>
<organism evidence="5 6">
    <name type="scientific">Methanolobus tindarius DSM 2278</name>
    <dbReference type="NCBI Taxonomy" id="1090322"/>
    <lineage>
        <taxon>Archaea</taxon>
        <taxon>Methanobacteriati</taxon>
        <taxon>Methanobacteriota</taxon>
        <taxon>Stenosarchaea group</taxon>
        <taxon>Methanomicrobia</taxon>
        <taxon>Methanosarcinales</taxon>
        <taxon>Methanosarcinaceae</taxon>
        <taxon>Methanolobus</taxon>
    </lineage>
</organism>
<dbReference type="GO" id="GO:0003677">
    <property type="term" value="F:DNA binding"/>
    <property type="evidence" value="ECO:0007669"/>
    <property type="project" value="UniProtKB-KW"/>
</dbReference>
<dbReference type="GO" id="GO:0006310">
    <property type="term" value="P:DNA recombination"/>
    <property type="evidence" value="ECO:0007669"/>
    <property type="project" value="UniProtKB-KW"/>
</dbReference>
<dbReference type="EMBL" id="AZAJ01000001">
    <property type="protein sequence ID" value="ETA68891.1"/>
    <property type="molecule type" value="Genomic_DNA"/>
</dbReference>
<keyword evidence="2" id="KW-0238">DNA-binding</keyword>
<dbReference type="Pfam" id="PF00589">
    <property type="entry name" value="Phage_integrase"/>
    <property type="match status" value="1"/>
</dbReference>
<dbReference type="RefSeq" id="WP_023846025.1">
    <property type="nucleotide sequence ID" value="NZ_AZAJ01000001.1"/>
</dbReference>
<evidence type="ECO:0000259" key="4">
    <source>
        <dbReference type="PROSITE" id="PS51898"/>
    </source>
</evidence>
<dbReference type="InterPro" id="IPR013762">
    <property type="entry name" value="Integrase-like_cat_sf"/>
</dbReference>
<evidence type="ECO:0000313" key="6">
    <source>
        <dbReference type="Proteomes" id="UP000019483"/>
    </source>
</evidence>
<reference evidence="5 6" key="1">
    <citation type="submission" date="2013-08" db="EMBL/GenBank/DDBJ databases">
        <authorList>
            <consortium name="DOE Joint Genome Institute"/>
            <person name="Eisen J."/>
            <person name="Huntemann M."/>
            <person name="Han J."/>
            <person name="Chen A."/>
            <person name="Kyrpides N."/>
            <person name="Mavromatis K."/>
            <person name="Markowitz V."/>
            <person name="Palaniappan K."/>
            <person name="Ivanova N."/>
            <person name="Schaumberg A."/>
            <person name="Pati A."/>
            <person name="Liolios K."/>
            <person name="Nordberg H.P."/>
            <person name="Cantor M.N."/>
            <person name="Hua S.X."/>
            <person name="Woyke T."/>
        </authorList>
    </citation>
    <scope>NUCLEOTIDE SEQUENCE [LARGE SCALE GENOMIC DNA]</scope>
    <source>
        <strain evidence="5 6">DSM 2278</strain>
    </source>
</reference>
<accession>W9DZU3</accession>
<dbReference type="AlphaFoldDB" id="W9DZU3"/>
<evidence type="ECO:0000256" key="3">
    <source>
        <dbReference type="ARBA" id="ARBA00023172"/>
    </source>
</evidence>
<sequence length="192" mass="22482">MYSKEWLRVEEIESMLSLPNLEEKYEIWILLLYVPALRVTEAINVRDRDLDLEGESIDIWKGKGKDGYMEKVPCDIATLKRIKRYSQHNNLRPNDYIMFSNKSGKVHRSHVYKVVNKILQQVNPDKTIGTHTFRRSRAQHLLDSGLPLVYVSKLLRHKNLSTTMHYLNVSVTDIQREMEKISDPMDKISAVI</sequence>
<dbReference type="PANTHER" id="PTHR30349">
    <property type="entry name" value="PHAGE INTEGRASE-RELATED"/>
    <property type="match status" value="1"/>
</dbReference>
<evidence type="ECO:0000313" key="5">
    <source>
        <dbReference type="EMBL" id="ETA68891.1"/>
    </source>
</evidence>
<feature type="domain" description="Tyr recombinase" evidence="4">
    <location>
        <begin position="2"/>
        <end position="180"/>
    </location>
</feature>
<comment type="caution">
    <text evidence="5">The sequence shown here is derived from an EMBL/GenBank/DDBJ whole genome shotgun (WGS) entry which is preliminary data.</text>
</comment>
<dbReference type="PROSITE" id="PS51898">
    <property type="entry name" value="TYR_RECOMBINASE"/>
    <property type="match status" value="1"/>
</dbReference>
<dbReference type="SUPFAM" id="SSF56349">
    <property type="entry name" value="DNA breaking-rejoining enzymes"/>
    <property type="match status" value="1"/>
</dbReference>
<keyword evidence="3" id="KW-0233">DNA recombination</keyword>
<evidence type="ECO:0000256" key="2">
    <source>
        <dbReference type="ARBA" id="ARBA00023125"/>
    </source>
</evidence>
<dbReference type="PANTHER" id="PTHR30349:SF41">
    <property type="entry name" value="INTEGRASE_RECOMBINASE PROTEIN MJ0367-RELATED"/>
    <property type="match status" value="1"/>
</dbReference>
<gene>
    <name evidence="5" type="ORF">MettiDRAFT_2379</name>
</gene>
<dbReference type="STRING" id="1090322.MettiDRAFT_2379"/>
<evidence type="ECO:0000256" key="1">
    <source>
        <dbReference type="ARBA" id="ARBA00022908"/>
    </source>
</evidence>
<name>W9DZU3_METTI</name>